<organism evidence="5 6">
    <name type="scientific">Pseudocohnilembus persalinus</name>
    <name type="common">Ciliate</name>
    <dbReference type="NCBI Taxonomy" id="266149"/>
    <lineage>
        <taxon>Eukaryota</taxon>
        <taxon>Sar</taxon>
        <taxon>Alveolata</taxon>
        <taxon>Ciliophora</taxon>
        <taxon>Intramacronucleata</taxon>
        <taxon>Oligohymenophorea</taxon>
        <taxon>Scuticociliatia</taxon>
        <taxon>Philasterida</taxon>
        <taxon>Pseudocohnilembidae</taxon>
        <taxon>Pseudocohnilembus</taxon>
    </lineage>
</organism>
<dbReference type="EMBL" id="LDAU01000155">
    <property type="protein sequence ID" value="KRX02423.1"/>
    <property type="molecule type" value="Genomic_DNA"/>
</dbReference>
<dbReference type="GO" id="GO:0003735">
    <property type="term" value="F:structural constituent of ribosome"/>
    <property type="evidence" value="ECO:0007669"/>
    <property type="project" value="InterPro"/>
</dbReference>
<accession>A0A0V0QJL4</accession>
<keyword evidence="3 4" id="KW-0687">Ribonucleoprotein</keyword>
<dbReference type="Pfam" id="PF01092">
    <property type="entry name" value="Ribosomal_S6e"/>
    <property type="match status" value="1"/>
</dbReference>
<reference evidence="5 6" key="1">
    <citation type="journal article" date="2015" name="Sci. Rep.">
        <title>Genome of the facultative scuticociliatosis pathogen Pseudocohnilembus persalinus provides insight into its virulence through horizontal gene transfer.</title>
        <authorList>
            <person name="Xiong J."/>
            <person name="Wang G."/>
            <person name="Cheng J."/>
            <person name="Tian M."/>
            <person name="Pan X."/>
            <person name="Warren A."/>
            <person name="Jiang C."/>
            <person name="Yuan D."/>
            <person name="Miao W."/>
        </authorList>
    </citation>
    <scope>NUCLEOTIDE SEQUENCE [LARGE SCALE GENOMIC DNA]</scope>
    <source>
        <strain evidence="5">36N120E</strain>
    </source>
</reference>
<evidence type="ECO:0000256" key="3">
    <source>
        <dbReference type="ARBA" id="ARBA00023274"/>
    </source>
</evidence>
<dbReference type="GO" id="GO:1990904">
    <property type="term" value="C:ribonucleoprotein complex"/>
    <property type="evidence" value="ECO:0007669"/>
    <property type="project" value="UniProtKB-KW"/>
</dbReference>
<name>A0A0V0QJL4_PSEPJ</name>
<gene>
    <name evidence="5" type="ORF">PPERSA_10040</name>
</gene>
<comment type="caution">
    <text evidence="5">The sequence shown here is derived from an EMBL/GenBank/DDBJ whole genome shotgun (WGS) entry which is preliminary data.</text>
</comment>
<keyword evidence="6" id="KW-1185">Reference proteome</keyword>
<evidence type="ECO:0000256" key="1">
    <source>
        <dbReference type="ARBA" id="ARBA00009312"/>
    </source>
</evidence>
<dbReference type="Gene3D" id="1.20.5.2650">
    <property type="match status" value="1"/>
</dbReference>
<comment type="similarity">
    <text evidence="1 4">Belongs to the eukaryotic ribosomal protein eS6 family.</text>
</comment>
<dbReference type="OrthoDB" id="304188at2759"/>
<dbReference type="PANTHER" id="PTHR11502">
    <property type="entry name" value="40S RIBOSOMAL PROTEIN S6"/>
    <property type="match status" value="1"/>
</dbReference>
<dbReference type="AlphaFoldDB" id="A0A0V0QJL4"/>
<dbReference type="SMART" id="SM01405">
    <property type="entry name" value="Ribosomal_S6e"/>
    <property type="match status" value="1"/>
</dbReference>
<keyword evidence="2 4" id="KW-0689">Ribosomal protein</keyword>
<sequence>MKFNIAYPSHGTQKVIDVDDDKKCQPFFDRRMGHEVEADSLGDEWKGYVFKITGGNDKQGFPMKQGILFKGRASVLMSKGHSTFRPRRTGERKRKNVRGCIVGPDILILSVVIVKKGEQEIDGLTNVQKPRRLGPKRANRIKKLFGINLENKNGLEEAALVRKNVIRRTFTVGDKQRQKAPKVQRLVTLERIRRKEQYKALKKQRWESSKTALAEYNKLLVEFRKQQARKHSIEAAKRKASHDSKQ</sequence>
<dbReference type="GO" id="GO:0005840">
    <property type="term" value="C:ribosome"/>
    <property type="evidence" value="ECO:0007669"/>
    <property type="project" value="UniProtKB-KW"/>
</dbReference>
<dbReference type="InterPro" id="IPR001377">
    <property type="entry name" value="Ribosomal_eS6"/>
</dbReference>
<evidence type="ECO:0000313" key="5">
    <source>
        <dbReference type="EMBL" id="KRX02423.1"/>
    </source>
</evidence>
<dbReference type="InterPro" id="IPR018282">
    <property type="entry name" value="Ribosomal_eS6_CS"/>
</dbReference>
<evidence type="ECO:0000256" key="4">
    <source>
        <dbReference type="PIRNR" id="PIRNR002129"/>
    </source>
</evidence>
<dbReference type="InterPro" id="IPR014401">
    <property type="entry name" value="Ribosomal_eS6-like"/>
</dbReference>
<dbReference type="PROSITE" id="PS00578">
    <property type="entry name" value="RIBOSOMAL_S6E"/>
    <property type="match status" value="1"/>
</dbReference>
<proteinExistence type="inferred from homology"/>
<dbReference type="GO" id="GO:0006412">
    <property type="term" value="P:translation"/>
    <property type="evidence" value="ECO:0007669"/>
    <property type="project" value="InterPro"/>
</dbReference>
<dbReference type="InParanoid" id="A0A0V0QJL4"/>
<protein>
    <recommendedName>
        <fullName evidence="4">40S ribosomal protein S6</fullName>
    </recommendedName>
</protein>
<dbReference type="OMA" id="KPRYKAP"/>
<dbReference type="FunCoup" id="A0A0V0QJL4">
    <property type="interactions" value="466"/>
</dbReference>
<evidence type="ECO:0000313" key="6">
    <source>
        <dbReference type="Proteomes" id="UP000054937"/>
    </source>
</evidence>
<evidence type="ECO:0000256" key="2">
    <source>
        <dbReference type="ARBA" id="ARBA00022980"/>
    </source>
</evidence>
<dbReference type="PIRSF" id="PIRSF002129">
    <property type="entry name" value="Ribosom_S6_euk"/>
    <property type="match status" value="1"/>
</dbReference>
<dbReference type="Proteomes" id="UP000054937">
    <property type="component" value="Unassembled WGS sequence"/>
</dbReference>